<evidence type="ECO:0000313" key="2">
    <source>
        <dbReference type="Proteomes" id="UP001558613"/>
    </source>
</evidence>
<evidence type="ECO:0008006" key="3">
    <source>
        <dbReference type="Google" id="ProtNLM"/>
    </source>
</evidence>
<gene>
    <name evidence="1" type="ORF">QQF64_036161</name>
</gene>
<name>A0ABR3NHU0_9TELE</name>
<proteinExistence type="predicted"/>
<dbReference type="Proteomes" id="UP001558613">
    <property type="component" value="Unassembled WGS sequence"/>
</dbReference>
<evidence type="ECO:0000313" key="1">
    <source>
        <dbReference type="EMBL" id="KAL1276538.1"/>
    </source>
</evidence>
<comment type="caution">
    <text evidence="1">The sequence shown here is derived from an EMBL/GenBank/DDBJ whole genome shotgun (WGS) entry which is preliminary data.</text>
</comment>
<protein>
    <recommendedName>
        <fullName evidence="3">RNase H type-1 domain-containing protein</fullName>
    </recommendedName>
</protein>
<dbReference type="PANTHER" id="PTHR33050:SF8">
    <property type="entry name" value="REVERSE TRANSCRIPTASE DOMAIN-CONTAINING PROTEIN"/>
    <property type="match status" value="1"/>
</dbReference>
<dbReference type="EMBL" id="JAYMGO010000004">
    <property type="protein sequence ID" value="KAL1276538.1"/>
    <property type="molecule type" value="Genomic_DNA"/>
</dbReference>
<keyword evidence="2" id="KW-1185">Reference proteome</keyword>
<accession>A0ABR3NHU0</accession>
<sequence length="148" mass="16329">MLKLYTDAAPSIGFGGVFQKELFAEKWPHKFANLASGSNSSALYQADPVLLGSAWSHKRIVIFCDNEAAVSITNNGISRCPTIMSVLRRLIWQSVIHNFIIKAEHIPGYVNTVADSLSRFRLQAFRRLCPAANLDPTPCPALSEIVLN</sequence>
<dbReference type="PANTHER" id="PTHR33050">
    <property type="entry name" value="REVERSE TRANSCRIPTASE DOMAIN-CONTAINING PROTEIN"/>
    <property type="match status" value="1"/>
</dbReference>
<dbReference type="CDD" id="cd09275">
    <property type="entry name" value="RNase_HI_RT_DIRS1"/>
    <property type="match status" value="1"/>
</dbReference>
<organism evidence="1 2">
    <name type="scientific">Cirrhinus molitorella</name>
    <name type="common">mud carp</name>
    <dbReference type="NCBI Taxonomy" id="172907"/>
    <lineage>
        <taxon>Eukaryota</taxon>
        <taxon>Metazoa</taxon>
        <taxon>Chordata</taxon>
        <taxon>Craniata</taxon>
        <taxon>Vertebrata</taxon>
        <taxon>Euteleostomi</taxon>
        <taxon>Actinopterygii</taxon>
        <taxon>Neopterygii</taxon>
        <taxon>Teleostei</taxon>
        <taxon>Ostariophysi</taxon>
        <taxon>Cypriniformes</taxon>
        <taxon>Cyprinidae</taxon>
        <taxon>Labeoninae</taxon>
        <taxon>Labeonini</taxon>
        <taxon>Cirrhinus</taxon>
    </lineage>
</organism>
<dbReference type="InterPro" id="IPR052055">
    <property type="entry name" value="Hepadnavirus_pol/RT"/>
</dbReference>
<reference evidence="1 2" key="1">
    <citation type="submission" date="2023-09" db="EMBL/GenBank/DDBJ databases">
        <authorList>
            <person name="Wang M."/>
        </authorList>
    </citation>
    <scope>NUCLEOTIDE SEQUENCE [LARGE SCALE GENOMIC DNA]</scope>
    <source>
        <strain evidence="1">GT-2023</strain>
        <tissue evidence="1">Liver</tissue>
    </source>
</reference>
<dbReference type="SUPFAM" id="SSF53098">
    <property type="entry name" value="Ribonuclease H-like"/>
    <property type="match status" value="1"/>
</dbReference>
<dbReference type="InterPro" id="IPR012337">
    <property type="entry name" value="RNaseH-like_sf"/>
</dbReference>